<evidence type="ECO:0000259" key="5">
    <source>
        <dbReference type="PROSITE" id="PS50106"/>
    </source>
</evidence>
<dbReference type="Gene3D" id="2.30.42.10">
    <property type="match status" value="2"/>
</dbReference>
<keyword evidence="7" id="KW-1185">Reference proteome</keyword>
<feature type="domain" description="PDZ" evidence="5">
    <location>
        <begin position="230"/>
        <end position="312"/>
    </location>
</feature>
<evidence type="ECO:0000256" key="2">
    <source>
        <dbReference type="ARBA" id="ARBA00022475"/>
    </source>
</evidence>
<evidence type="ECO:0000313" key="6">
    <source>
        <dbReference type="EMBL" id="KAI1726448.1"/>
    </source>
</evidence>
<dbReference type="PROSITE" id="PS50106">
    <property type="entry name" value="PDZ"/>
    <property type="match status" value="2"/>
</dbReference>
<dbReference type="SUPFAM" id="SSF50156">
    <property type="entry name" value="PDZ domain-like"/>
    <property type="match status" value="2"/>
</dbReference>
<feature type="compositionally biased region" description="Low complexity" evidence="4">
    <location>
        <begin position="485"/>
        <end position="494"/>
    </location>
</feature>
<dbReference type="InterPro" id="IPR051067">
    <property type="entry name" value="NHER"/>
</dbReference>
<dbReference type="PANTHER" id="PTHR14191">
    <property type="entry name" value="PDZ DOMAIN CONTAINING PROTEIN"/>
    <property type="match status" value="1"/>
</dbReference>
<evidence type="ECO:0000256" key="4">
    <source>
        <dbReference type="SAM" id="MobiDB-lite"/>
    </source>
</evidence>
<dbReference type="SMART" id="SM00228">
    <property type="entry name" value="PDZ"/>
    <property type="match status" value="2"/>
</dbReference>
<comment type="caution">
    <text evidence="6">The sequence shown here is derived from an EMBL/GenBank/DDBJ whole genome shotgun (WGS) entry which is preliminary data.</text>
</comment>
<sequence>MVNYPSLPPNAPSPRLCVVKKSAAHQEYGFNLHAEKGKGQFVGAVDEGSPADRSGLRSADRIFAVNGESIVGAPHKEVVQKIKLDPLQCELLVINEEGALWYQEQGIPITPNLPNIVRTCSEFDLSYMPSHSATSTFSSNGSSRRSSPPMIISRASARLRSPNVNQYGKSYKGSTWYQTTHVAHYNSSTSNGSFEEYPKSTNNSVAHTSPGISAAAVGAGSKPMPPRPRLCTLAKISPSDEFGFNLHAERGKGHFIGAVDKDGIAERAGLETGQRIVGVNGKLIYPNTPHKDVVALIKQDPLSTQLLVASEEIDRWHTENNVPYSYDHVSVYEADARPRGPSIGSAKQPNVPAAHHQTYDPSRPVAKSNGSATVPSAKKENKESRIQPERLMTTYMALHDDPSLHRRHEVTVTEDHTTSIHVGDSVDVEDSTLSHSAGSADDFLIERVFAKVKPPAVLATDLYVSKNDSNQNAEESHDQKEEEQTIPQQETTPPKNGRLLQTSENTNKHVITGSVPSPQSNVSQSTKPSPLVVSPYPEKKPNEVFQTREYPSPISADSGSVMSTGSTVKDENRDIFKLNANEARQLMGRQKKKKDPRMQNNMSLDEKYNVIANL</sequence>
<accession>A0AAD4NG47</accession>
<feature type="compositionally biased region" description="Low complexity" evidence="4">
    <location>
        <begin position="514"/>
        <end position="525"/>
    </location>
</feature>
<gene>
    <name evidence="6" type="ORF">DdX_03168</name>
</gene>
<keyword evidence="3" id="KW-0677">Repeat</keyword>
<feature type="compositionally biased region" description="Polar residues" evidence="4">
    <location>
        <begin position="499"/>
        <end position="509"/>
    </location>
</feature>
<dbReference type="Proteomes" id="UP001201812">
    <property type="component" value="Unassembled WGS sequence"/>
</dbReference>
<evidence type="ECO:0000313" key="7">
    <source>
        <dbReference type="Proteomes" id="UP001201812"/>
    </source>
</evidence>
<dbReference type="Pfam" id="PF00595">
    <property type="entry name" value="PDZ"/>
    <property type="match status" value="1"/>
</dbReference>
<dbReference type="PANTHER" id="PTHR14191:SF3">
    <property type="entry name" value="NA(+)_H(+) EXCHANGE REGULATORY COFACTOR-LIKE PROTEIN NRFL-1"/>
    <property type="match status" value="1"/>
</dbReference>
<protein>
    <submittedName>
        <fullName evidence="6">PDZ domain (Also known as DHR or GLGF) domain-containing protein</fullName>
    </submittedName>
</protein>
<dbReference type="InterPro" id="IPR036034">
    <property type="entry name" value="PDZ_sf"/>
</dbReference>
<dbReference type="EMBL" id="JAKKPZ010000002">
    <property type="protein sequence ID" value="KAI1726448.1"/>
    <property type="molecule type" value="Genomic_DNA"/>
</dbReference>
<feature type="compositionally biased region" description="Basic and acidic residues" evidence="4">
    <location>
        <begin position="474"/>
        <end position="483"/>
    </location>
</feature>
<dbReference type="AlphaFoldDB" id="A0AAD4NG47"/>
<dbReference type="GO" id="GO:0016324">
    <property type="term" value="C:apical plasma membrane"/>
    <property type="evidence" value="ECO:0007669"/>
    <property type="project" value="TreeGrafter"/>
</dbReference>
<evidence type="ECO:0000256" key="1">
    <source>
        <dbReference type="ARBA" id="ARBA00004236"/>
    </source>
</evidence>
<feature type="region of interest" description="Disordered" evidence="4">
    <location>
        <begin position="468"/>
        <end position="540"/>
    </location>
</feature>
<reference evidence="6" key="1">
    <citation type="submission" date="2022-01" db="EMBL/GenBank/DDBJ databases">
        <title>Genome Sequence Resource for Two Populations of Ditylenchus destructor, the Migratory Endoparasitic Phytonematode.</title>
        <authorList>
            <person name="Zhang H."/>
            <person name="Lin R."/>
            <person name="Xie B."/>
        </authorList>
    </citation>
    <scope>NUCLEOTIDE SEQUENCE</scope>
    <source>
        <strain evidence="6">BazhouSP</strain>
    </source>
</reference>
<name>A0AAD4NG47_9BILA</name>
<dbReference type="GO" id="GO:0043495">
    <property type="term" value="F:protein-membrane adaptor activity"/>
    <property type="evidence" value="ECO:0007669"/>
    <property type="project" value="TreeGrafter"/>
</dbReference>
<feature type="domain" description="PDZ" evidence="5">
    <location>
        <begin position="16"/>
        <end position="97"/>
    </location>
</feature>
<dbReference type="CDD" id="cd06768">
    <property type="entry name" value="PDZ_NHERF-like"/>
    <property type="match status" value="2"/>
</dbReference>
<keyword evidence="2" id="KW-0472">Membrane</keyword>
<keyword evidence="2" id="KW-1003">Cell membrane</keyword>
<proteinExistence type="predicted"/>
<organism evidence="6 7">
    <name type="scientific">Ditylenchus destructor</name>
    <dbReference type="NCBI Taxonomy" id="166010"/>
    <lineage>
        <taxon>Eukaryota</taxon>
        <taxon>Metazoa</taxon>
        <taxon>Ecdysozoa</taxon>
        <taxon>Nematoda</taxon>
        <taxon>Chromadorea</taxon>
        <taxon>Rhabditida</taxon>
        <taxon>Tylenchina</taxon>
        <taxon>Tylenchomorpha</taxon>
        <taxon>Sphaerularioidea</taxon>
        <taxon>Anguinidae</taxon>
        <taxon>Anguininae</taxon>
        <taxon>Ditylenchus</taxon>
    </lineage>
</organism>
<evidence type="ECO:0000256" key="3">
    <source>
        <dbReference type="ARBA" id="ARBA00022737"/>
    </source>
</evidence>
<dbReference type="InterPro" id="IPR001478">
    <property type="entry name" value="PDZ"/>
</dbReference>
<comment type="subcellular location">
    <subcellularLocation>
        <location evidence="1">Cell membrane</location>
    </subcellularLocation>
</comment>
<dbReference type="InterPro" id="IPR041489">
    <property type="entry name" value="PDZ_6"/>
</dbReference>
<feature type="compositionally biased region" description="Basic and acidic residues" evidence="4">
    <location>
        <begin position="377"/>
        <end position="386"/>
    </location>
</feature>
<dbReference type="Pfam" id="PF17820">
    <property type="entry name" value="PDZ_6"/>
    <property type="match status" value="1"/>
</dbReference>
<feature type="region of interest" description="Disordered" evidence="4">
    <location>
        <begin position="337"/>
        <end position="386"/>
    </location>
</feature>
<dbReference type="GO" id="GO:0072659">
    <property type="term" value="P:protein localization to plasma membrane"/>
    <property type="evidence" value="ECO:0007669"/>
    <property type="project" value="TreeGrafter"/>
</dbReference>